<accession>A0A1G9ZT53</accession>
<feature type="region of interest" description="Disordered" evidence="1">
    <location>
        <begin position="22"/>
        <end position="56"/>
    </location>
</feature>
<evidence type="ECO:0000256" key="1">
    <source>
        <dbReference type="SAM" id="MobiDB-lite"/>
    </source>
</evidence>
<dbReference type="Proteomes" id="UP000199063">
    <property type="component" value="Unassembled WGS sequence"/>
</dbReference>
<protein>
    <submittedName>
        <fullName evidence="2">Uncharacterized protein</fullName>
    </submittedName>
</protein>
<sequence>MLGSAGEWVQIVGTARVPKGRLSANRRALPPLPRLPRHPPCPIRRFRPRKHRSPRR</sequence>
<evidence type="ECO:0000313" key="2">
    <source>
        <dbReference type="EMBL" id="SDN24782.1"/>
    </source>
</evidence>
<dbReference type="EMBL" id="FNHI01000022">
    <property type="protein sequence ID" value="SDN24782.1"/>
    <property type="molecule type" value="Genomic_DNA"/>
</dbReference>
<reference evidence="3" key="1">
    <citation type="submission" date="2016-10" db="EMBL/GenBank/DDBJ databases">
        <authorList>
            <person name="Varghese N."/>
            <person name="Submissions S."/>
        </authorList>
    </citation>
    <scope>NUCLEOTIDE SEQUENCE [LARGE SCALE GENOMIC DNA]</scope>
    <source>
        <strain evidence="3">CGMCC 4.7042</strain>
    </source>
</reference>
<proteinExistence type="predicted"/>
<feature type="compositionally biased region" description="Pro residues" evidence="1">
    <location>
        <begin position="30"/>
        <end position="42"/>
    </location>
</feature>
<evidence type="ECO:0000313" key="3">
    <source>
        <dbReference type="Proteomes" id="UP000199063"/>
    </source>
</evidence>
<keyword evidence="3" id="KW-1185">Reference proteome</keyword>
<gene>
    <name evidence="2" type="ORF">SAMN05444921_122115</name>
</gene>
<feature type="compositionally biased region" description="Basic residues" evidence="1">
    <location>
        <begin position="44"/>
        <end position="56"/>
    </location>
</feature>
<name>A0A1G9ZT53_9ACTN</name>
<dbReference type="AlphaFoldDB" id="A0A1G9ZT53"/>
<organism evidence="2 3">
    <name type="scientific">Streptomyces wuyuanensis</name>
    <dbReference type="NCBI Taxonomy" id="1196353"/>
    <lineage>
        <taxon>Bacteria</taxon>
        <taxon>Bacillati</taxon>
        <taxon>Actinomycetota</taxon>
        <taxon>Actinomycetes</taxon>
        <taxon>Kitasatosporales</taxon>
        <taxon>Streptomycetaceae</taxon>
        <taxon>Streptomyces</taxon>
    </lineage>
</organism>